<dbReference type="EMBL" id="JAJGCB010000001">
    <property type="protein sequence ID" value="KAJ8996245.1"/>
    <property type="molecule type" value="Genomic_DNA"/>
</dbReference>
<name>A0AAN6F2A7_EXODE</name>
<evidence type="ECO:0000313" key="3">
    <source>
        <dbReference type="Proteomes" id="UP001161757"/>
    </source>
</evidence>
<evidence type="ECO:0000313" key="2">
    <source>
        <dbReference type="EMBL" id="KAJ8996245.1"/>
    </source>
</evidence>
<sequence>MNQQPLSGEGAGGSQASKTSADTKSPAVTSSSGSGSGSGSASGTSDCKFLKLTPEPNKSAAVHVQRGTTADDEDKAAVESTAKQ</sequence>
<gene>
    <name evidence="2" type="ORF">HRR80_000976</name>
</gene>
<reference evidence="2" key="1">
    <citation type="submission" date="2023-01" db="EMBL/GenBank/DDBJ databases">
        <title>Exophiala dermititidis isolated from Cystic Fibrosis Patient.</title>
        <authorList>
            <person name="Kurbessoian T."/>
            <person name="Crocker A."/>
            <person name="Murante D."/>
            <person name="Hogan D.A."/>
            <person name="Stajich J.E."/>
        </authorList>
    </citation>
    <scope>NUCLEOTIDE SEQUENCE</scope>
    <source>
        <strain evidence="2">Ex8</strain>
    </source>
</reference>
<dbReference type="AlphaFoldDB" id="A0AAN6F2A7"/>
<feature type="compositionally biased region" description="Polar residues" evidence="1">
    <location>
        <begin position="14"/>
        <end position="28"/>
    </location>
</feature>
<protein>
    <submittedName>
        <fullName evidence="2">Uncharacterized protein</fullName>
    </submittedName>
</protein>
<evidence type="ECO:0000256" key="1">
    <source>
        <dbReference type="SAM" id="MobiDB-lite"/>
    </source>
</evidence>
<dbReference type="Proteomes" id="UP001161757">
    <property type="component" value="Unassembled WGS sequence"/>
</dbReference>
<comment type="caution">
    <text evidence="2">The sequence shown here is derived from an EMBL/GenBank/DDBJ whole genome shotgun (WGS) entry which is preliminary data.</text>
</comment>
<feature type="region of interest" description="Disordered" evidence="1">
    <location>
        <begin position="1"/>
        <end position="84"/>
    </location>
</feature>
<proteinExistence type="predicted"/>
<organism evidence="2 3">
    <name type="scientific">Exophiala dermatitidis</name>
    <name type="common">Black yeast-like fungus</name>
    <name type="synonym">Wangiella dermatitidis</name>
    <dbReference type="NCBI Taxonomy" id="5970"/>
    <lineage>
        <taxon>Eukaryota</taxon>
        <taxon>Fungi</taxon>
        <taxon>Dikarya</taxon>
        <taxon>Ascomycota</taxon>
        <taxon>Pezizomycotina</taxon>
        <taxon>Eurotiomycetes</taxon>
        <taxon>Chaetothyriomycetidae</taxon>
        <taxon>Chaetothyriales</taxon>
        <taxon>Herpotrichiellaceae</taxon>
        <taxon>Exophiala</taxon>
    </lineage>
</organism>
<accession>A0AAN6F2A7</accession>